<evidence type="ECO:0000313" key="4">
    <source>
        <dbReference type="Proteomes" id="UP001204142"/>
    </source>
</evidence>
<dbReference type="SMART" id="SM01080">
    <property type="entry name" value="CHASE2"/>
    <property type="match status" value="1"/>
</dbReference>
<dbReference type="Pfam" id="PF05226">
    <property type="entry name" value="CHASE2"/>
    <property type="match status" value="1"/>
</dbReference>
<evidence type="ECO:0000313" key="3">
    <source>
        <dbReference type="EMBL" id="MCQ8897712.1"/>
    </source>
</evidence>
<dbReference type="PROSITE" id="PS50125">
    <property type="entry name" value="GUANYLATE_CYCLASE_2"/>
    <property type="match status" value="1"/>
</dbReference>
<keyword evidence="1" id="KW-1133">Transmembrane helix</keyword>
<evidence type="ECO:0000256" key="1">
    <source>
        <dbReference type="SAM" id="Phobius"/>
    </source>
</evidence>
<gene>
    <name evidence="3" type="ORF">NQT62_14820</name>
</gene>
<dbReference type="InterPro" id="IPR029787">
    <property type="entry name" value="Nucleotide_cyclase"/>
</dbReference>
<dbReference type="SUPFAM" id="SSF55073">
    <property type="entry name" value="Nucleotide cyclase"/>
    <property type="match status" value="1"/>
</dbReference>
<evidence type="ECO:0000259" key="2">
    <source>
        <dbReference type="PROSITE" id="PS50125"/>
    </source>
</evidence>
<dbReference type="InterPro" id="IPR007890">
    <property type="entry name" value="CHASE2"/>
</dbReference>
<feature type="domain" description="Guanylate cyclase" evidence="2">
    <location>
        <begin position="420"/>
        <end position="552"/>
    </location>
</feature>
<reference evidence="3 4" key="1">
    <citation type="submission" date="2022-07" db="EMBL/GenBank/DDBJ databases">
        <authorList>
            <person name="Xamxidin M."/>
            <person name="Wu M."/>
        </authorList>
    </citation>
    <scope>NUCLEOTIDE SEQUENCE [LARGE SCALE GENOMIC DNA]</scope>
    <source>
        <strain evidence="3 4">NBRC 111650</strain>
    </source>
</reference>
<proteinExistence type="predicted"/>
<dbReference type="SMART" id="SM00044">
    <property type="entry name" value="CYCc"/>
    <property type="match status" value="1"/>
</dbReference>
<dbReference type="PANTHER" id="PTHR43081:SF1">
    <property type="entry name" value="ADENYLATE CYCLASE, TERMINAL-DIFFERENTIATION SPECIFIC"/>
    <property type="match status" value="1"/>
</dbReference>
<dbReference type="EMBL" id="JANIGO010000006">
    <property type="protein sequence ID" value="MCQ8897712.1"/>
    <property type="molecule type" value="Genomic_DNA"/>
</dbReference>
<dbReference type="RefSeq" id="WP_256765517.1">
    <property type="nucleotide sequence ID" value="NZ_JANIGO010000006.1"/>
</dbReference>
<dbReference type="InterPro" id="IPR001054">
    <property type="entry name" value="A/G_cyclase"/>
</dbReference>
<organism evidence="3 4">
    <name type="scientific">Limnobacter humi</name>
    <dbReference type="NCBI Taxonomy" id="1778671"/>
    <lineage>
        <taxon>Bacteria</taxon>
        <taxon>Pseudomonadati</taxon>
        <taxon>Pseudomonadota</taxon>
        <taxon>Betaproteobacteria</taxon>
        <taxon>Burkholderiales</taxon>
        <taxon>Burkholderiaceae</taxon>
        <taxon>Limnobacter</taxon>
    </lineage>
</organism>
<keyword evidence="1" id="KW-0812">Transmembrane</keyword>
<keyword evidence="4" id="KW-1185">Reference proteome</keyword>
<dbReference type="CDD" id="cd07302">
    <property type="entry name" value="CHD"/>
    <property type="match status" value="1"/>
</dbReference>
<dbReference type="PANTHER" id="PTHR43081">
    <property type="entry name" value="ADENYLATE CYCLASE, TERMINAL-DIFFERENTIATION SPECIFIC-RELATED"/>
    <property type="match status" value="1"/>
</dbReference>
<keyword evidence="1" id="KW-0472">Membrane</keyword>
<dbReference type="Gene3D" id="3.30.70.1230">
    <property type="entry name" value="Nucleotide cyclase"/>
    <property type="match status" value="1"/>
</dbReference>
<accession>A0ABT1WKZ7</accession>
<feature type="transmembrane region" description="Helical" evidence="1">
    <location>
        <begin position="331"/>
        <end position="348"/>
    </location>
</feature>
<comment type="caution">
    <text evidence="3">The sequence shown here is derived from an EMBL/GenBank/DDBJ whole genome shotgun (WGS) entry which is preliminary data.</text>
</comment>
<protein>
    <submittedName>
        <fullName evidence="3">CHASE2 domain-containing protein</fullName>
    </submittedName>
</protein>
<dbReference type="Proteomes" id="UP001204142">
    <property type="component" value="Unassembled WGS sequence"/>
</dbReference>
<name>A0ABT1WKZ7_9BURK</name>
<sequence>MIRPLHCVGLLLSGLLGAALLAFGEHNPVELAVLDAWMNTPALNHQPRVNTGDMIRVVGVDDAFVQQLDKPLSLIHEELAAALQAAATGQARAIGVDFVLPEKRFDGVASRDGLVDFHRSLLKGLLRTSQSVPVVVARIWDAERGQFREPLVDYRAVLNRQPGDFDKEASVMLCVHSDNRVRALPGAGCQPELSADGSAHYFAGELLKAAGLQPQRTGWINYGLGQGFDYIPLLAVLDHARQGDTAWLQGQFGGRIVLLGSVLNDTDIHRVPRAIAAWDADNRRVPGVLVHAQIALTQLHHASIQPMPAWLLPTLLLLACLAYWRVRAGWWFGGVALAMVFAVGLQGYGLAHQWWWPAVSWCMALMGTVATRWSVDAILGLRERHRLQQAFGSSVSPQVLKAMVSGQLKAQSQGSRVPVCVLFSDIRGFTTLSEHTAPERVVELLNLYFDQMTHHVHAHGGTVDKFIGDGLMAFYGAPNTLECPALCAVRSALHMQQALTDLNQTLAARQLPSLHIGIGLHVGEALVGFIGGPQRREYTAIGDVVNVAARLEGLCKGLGQGIVVSRAVVDSIEHHAPGAVHWRDLGLKSLKGRSDLSVYGVQSA</sequence>
<dbReference type="Pfam" id="PF00211">
    <property type="entry name" value="Guanylate_cyc"/>
    <property type="match status" value="1"/>
</dbReference>
<dbReference type="InterPro" id="IPR050697">
    <property type="entry name" value="Adenylyl/Guanylyl_Cyclase_3/4"/>
</dbReference>
<feature type="transmembrane region" description="Helical" evidence="1">
    <location>
        <begin position="307"/>
        <end position="324"/>
    </location>
</feature>